<name>A0A7M1RUJ0_9CAUD</name>
<dbReference type="RefSeq" id="YP_010110166.1">
    <property type="nucleotide sequence ID" value="NC_055868.1"/>
</dbReference>
<dbReference type="GeneID" id="65128460"/>
<proteinExistence type="predicted"/>
<evidence type="ECO:0000313" key="2">
    <source>
        <dbReference type="Proteomes" id="UP000593838"/>
    </source>
</evidence>
<reference evidence="1 2" key="1">
    <citation type="submission" date="2020-07" db="EMBL/GenBank/DDBJ databases">
        <title>Taxonomic proposal: Crassvirales, a new order of highly abundant and diverse bacterial viruses.</title>
        <authorList>
            <person name="Shkoporov A.N."/>
            <person name="Stockdale S.R."/>
            <person name="Guerin E."/>
            <person name="Ross R.P."/>
            <person name="Hill C."/>
        </authorList>
    </citation>
    <scope>NUCLEOTIDE SEQUENCE [LARGE SCALE GENOMIC DNA]</scope>
</reference>
<accession>A0A7M1RUJ0</accession>
<dbReference type="EMBL" id="MT774375">
    <property type="protein sequence ID" value="QOR58008.1"/>
    <property type="molecule type" value="Genomic_DNA"/>
</dbReference>
<dbReference type="KEGG" id="vg:65128460"/>
<organism evidence="1 2">
    <name type="scientific">uncultured phage cr50_1</name>
    <dbReference type="NCBI Taxonomy" id="2772059"/>
    <lineage>
        <taxon>Viruses</taxon>
        <taxon>Duplodnaviria</taxon>
        <taxon>Heunggongvirae</taxon>
        <taxon>Uroviricota</taxon>
        <taxon>Caudoviricetes</taxon>
        <taxon>Crassvirales</taxon>
        <taxon>Suoliviridae</taxon>
        <taxon>Boorivirinae</taxon>
        <taxon>Cohcovirus</taxon>
        <taxon>Cohcovirus hiberniae</taxon>
    </lineage>
</organism>
<dbReference type="Proteomes" id="UP000593838">
    <property type="component" value="Segment"/>
</dbReference>
<protein>
    <submittedName>
        <fullName evidence="1">Uncharacterized protein</fullName>
    </submittedName>
</protein>
<keyword evidence="2" id="KW-1185">Reference proteome</keyword>
<evidence type="ECO:0000313" key="1">
    <source>
        <dbReference type="EMBL" id="QOR58008.1"/>
    </source>
</evidence>
<sequence>MKAKRLDIKAGSICIYKNYGFFKQLWSKITKKELPFNEYKIYYDNSSIFVELTNVKVPDEERYIFLEPIKQYSKKEKEELKLVATEFVSNNSKMDDMFTIINSVRPSTINSSNFSISGLLQNKYYKVLYDSKGKDF</sequence>